<sequence length="65" mass="7716">MKAKGISDYKGSIIDNYGGGGEIRTHERLPVDGFQDRYKNDQYQLYISFSWNNYLKIIQKYQSFR</sequence>
<evidence type="ECO:0000313" key="2">
    <source>
        <dbReference type="Proteomes" id="UP000229055"/>
    </source>
</evidence>
<dbReference type="AlphaFoldDB" id="A0A2D3TFD3"/>
<dbReference type="EMBL" id="CP017613">
    <property type="protein sequence ID" value="ATW34505.1"/>
    <property type="molecule type" value="Genomic_DNA"/>
</dbReference>
<reference evidence="2" key="1">
    <citation type="submission" date="2016-10" db="EMBL/GenBank/DDBJ databases">
        <authorList>
            <person name="Chevignon G."/>
        </authorList>
    </citation>
    <scope>NUCLEOTIDE SEQUENCE [LARGE SCALE GENOMIC DNA]</scope>
    <source>
        <strain evidence="2">ZA17</strain>
    </source>
</reference>
<accession>A0A2D3TFD3</accession>
<dbReference type="Proteomes" id="UP000229055">
    <property type="component" value="Chromosome"/>
</dbReference>
<proteinExistence type="predicted"/>
<organism evidence="1 2">
    <name type="scientific">Candidatus Williamhamiltonella defendens</name>
    <dbReference type="NCBI Taxonomy" id="138072"/>
    <lineage>
        <taxon>Bacteria</taxon>
        <taxon>Pseudomonadati</taxon>
        <taxon>Pseudomonadota</taxon>
        <taxon>Gammaproteobacteria</taxon>
        <taxon>Enterobacterales</taxon>
        <taxon>Enterobacteriaceae</taxon>
        <taxon>aphid secondary symbionts</taxon>
        <taxon>Candidatus Williamhamiltonella</taxon>
    </lineage>
</organism>
<gene>
    <name evidence="1" type="ORF">BJP43_09820</name>
</gene>
<reference evidence="2" key="2">
    <citation type="submission" date="2017-11" db="EMBL/GenBank/DDBJ databases">
        <title>PacBio sequencing of new strain of the secondary endosymbiont Candidatus Hamiltonella defensa.</title>
        <authorList>
            <person name="Strand M.R."/>
            <person name="Oliver K."/>
        </authorList>
    </citation>
    <scope>NUCLEOTIDE SEQUENCE [LARGE SCALE GENOMIC DNA]</scope>
    <source>
        <strain evidence="2">ZA17</strain>
    </source>
</reference>
<protein>
    <submittedName>
        <fullName evidence="1">Uncharacterized protein</fullName>
    </submittedName>
</protein>
<evidence type="ECO:0000313" key="1">
    <source>
        <dbReference type="EMBL" id="ATW34505.1"/>
    </source>
</evidence>
<name>A0A2D3TFD3_9ENTR</name>